<dbReference type="AlphaFoldDB" id="A0A2M9CLG9"/>
<accession>A0A2M9CLG9</accession>
<feature type="compositionally biased region" description="Polar residues" evidence="1">
    <location>
        <begin position="40"/>
        <end position="56"/>
    </location>
</feature>
<name>A0A2M9CLG9_9MICO</name>
<keyword evidence="4" id="KW-1185">Reference proteome</keyword>
<evidence type="ECO:0000256" key="2">
    <source>
        <dbReference type="SAM" id="SignalP"/>
    </source>
</evidence>
<gene>
    <name evidence="3" type="ORF">CLV46_2319</name>
</gene>
<evidence type="ECO:0000313" key="4">
    <source>
        <dbReference type="Proteomes" id="UP000228758"/>
    </source>
</evidence>
<comment type="caution">
    <text evidence="3">The sequence shown here is derived from an EMBL/GenBank/DDBJ whole genome shotgun (WGS) entry which is preliminary data.</text>
</comment>
<evidence type="ECO:0000313" key="3">
    <source>
        <dbReference type="EMBL" id="PJJ72744.1"/>
    </source>
</evidence>
<dbReference type="EMBL" id="PGFF01000001">
    <property type="protein sequence ID" value="PJJ72744.1"/>
    <property type="molecule type" value="Genomic_DNA"/>
</dbReference>
<reference evidence="3 4" key="1">
    <citation type="submission" date="2017-11" db="EMBL/GenBank/DDBJ databases">
        <title>Genomic Encyclopedia of Archaeal and Bacterial Type Strains, Phase II (KMG-II): From Individual Species to Whole Genera.</title>
        <authorList>
            <person name="Goeker M."/>
        </authorList>
    </citation>
    <scope>NUCLEOTIDE SEQUENCE [LARGE SCALE GENOMIC DNA]</scope>
    <source>
        <strain evidence="3 4">DSM 27393</strain>
    </source>
</reference>
<protein>
    <recommendedName>
        <fullName evidence="5">Iron complex transport system substrate-binding protein</fullName>
    </recommendedName>
</protein>
<keyword evidence="2" id="KW-0732">Signal</keyword>
<proteinExistence type="predicted"/>
<dbReference type="Proteomes" id="UP000228758">
    <property type="component" value="Unassembled WGS sequence"/>
</dbReference>
<feature type="signal peptide" evidence="2">
    <location>
        <begin position="1"/>
        <end position="27"/>
    </location>
</feature>
<evidence type="ECO:0008006" key="5">
    <source>
        <dbReference type="Google" id="ProtNLM"/>
    </source>
</evidence>
<feature type="chain" id="PRO_5038970366" description="Iron complex transport system substrate-binding protein" evidence="2">
    <location>
        <begin position="28"/>
        <end position="204"/>
    </location>
</feature>
<organism evidence="3 4">
    <name type="scientific">Diaminobutyricimonas aerilata</name>
    <dbReference type="NCBI Taxonomy" id="1162967"/>
    <lineage>
        <taxon>Bacteria</taxon>
        <taxon>Bacillati</taxon>
        <taxon>Actinomycetota</taxon>
        <taxon>Actinomycetes</taxon>
        <taxon>Micrococcales</taxon>
        <taxon>Microbacteriaceae</taxon>
        <taxon>Diaminobutyricimonas</taxon>
    </lineage>
</organism>
<sequence length="204" mass="21140">MMGGMGQVVVRPFAALAVVGALAAALAACTPTGEGAEPDPTSTPRPSASGSASATPEPTPTEDPIVGEPVGVDCDQLVTPDVMYAYNPNFALLPEPTIDEGSDAAIAQEQKGLVCQWQNLTSNELLTVAVAKLPDEALTLQKNRAFGESTMVPTYGVEGYFTVADGVGEADAFDRDYWVSTRSSFYLEPGDAIDIVAASLAALP</sequence>
<feature type="region of interest" description="Disordered" evidence="1">
    <location>
        <begin position="32"/>
        <end position="70"/>
    </location>
</feature>
<evidence type="ECO:0000256" key="1">
    <source>
        <dbReference type="SAM" id="MobiDB-lite"/>
    </source>
</evidence>